<dbReference type="RefSeq" id="WP_075105188.1">
    <property type="nucleotide sequence ID" value="NZ_MSJM01000006.1"/>
</dbReference>
<dbReference type="AlphaFoldDB" id="A0A1Q8E6T0"/>
<evidence type="ECO:0000256" key="1">
    <source>
        <dbReference type="ARBA" id="ARBA00010466"/>
    </source>
</evidence>
<keyword evidence="4" id="KW-0804">Transcription</keyword>
<proteinExistence type="inferred from homology"/>
<dbReference type="SUPFAM" id="SSF100950">
    <property type="entry name" value="NagB/RpiA/CoA transferase-like"/>
    <property type="match status" value="1"/>
</dbReference>
<keyword evidence="2" id="KW-0805">Transcription regulation</keyword>
<evidence type="ECO:0000313" key="6">
    <source>
        <dbReference type="EMBL" id="OLF47512.1"/>
    </source>
</evidence>
<comment type="similarity">
    <text evidence="1">Belongs to the SorC transcriptional regulatory family.</text>
</comment>
<gene>
    <name evidence="6" type="ORF">BU202_07590</name>
</gene>
<dbReference type="InterPro" id="IPR013324">
    <property type="entry name" value="RNA_pol_sigma_r3/r4-like"/>
</dbReference>
<reference evidence="7" key="1">
    <citation type="submission" date="2016-12" db="EMBL/GenBank/DDBJ databases">
        <authorList>
            <person name="Gulvik C.A."/>
        </authorList>
    </citation>
    <scope>NUCLEOTIDE SEQUENCE [LARGE SCALE GENOMIC DNA]</scope>
    <source>
        <strain evidence="7">NED12-00049-6B</strain>
    </source>
</reference>
<keyword evidence="3 6" id="KW-0238">DNA-binding</keyword>
<dbReference type="EMBL" id="MSJM01000006">
    <property type="protein sequence ID" value="OLF47512.1"/>
    <property type="molecule type" value="Genomic_DNA"/>
</dbReference>
<evidence type="ECO:0000256" key="3">
    <source>
        <dbReference type="ARBA" id="ARBA00023125"/>
    </source>
</evidence>
<evidence type="ECO:0000256" key="4">
    <source>
        <dbReference type="ARBA" id="ARBA00023163"/>
    </source>
</evidence>
<evidence type="ECO:0000313" key="7">
    <source>
        <dbReference type="Proteomes" id="UP000186890"/>
    </source>
</evidence>
<dbReference type="OrthoDB" id="58802at2"/>
<dbReference type="SUPFAM" id="SSF88659">
    <property type="entry name" value="Sigma3 and sigma4 domains of RNA polymerase sigma factors"/>
    <property type="match status" value="1"/>
</dbReference>
<name>A0A1Q8E6T0_9STRE</name>
<dbReference type="InterPro" id="IPR037171">
    <property type="entry name" value="NagB/RpiA_transferase-like"/>
</dbReference>
<dbReference type="InterPro" id="IPR007324">
    <property type="entry name" value="Sugar-bd_dom_put"/>
</dbReference>
<dbReference type="Gene3D" id="1.10.10.60">
    <property type="entry name" value="Homeodomain-like"/>
    <property type="match status" value="1"/>
</dbReference>
<feature type="domain" description="Sugar-binding" evidence="5">
    <location>
        <begin position="65"/>
        <end position="317"/>
    </location>
</feature>
<sequence length="329" mass="37108">MGRRGIAENSRKQLAKVAYLYYIEGKNQAEIAKELGIYRTTISRMLTKAREEAVVTIEIREFDTDLFHLEHYVKEKYHLKNVEIVSSVASSEKSLEDMIAIAGASMIRSLLKNHSKVGISWGKTLSNVVAKMVPRQMKGVHFYPLAGGPSHINARYHVNTLMYELTHKFHGDCSFVNATIVQESKELAAGIRTSKYFEEIIDNWKTLDIAIVGIGGRADKDNRQWLDMLTDEDFKRIDQSGAVGETCCRFLDEQGREIADEMADRTIAISLKELCKVPNSVAIAYGDHKAGGILAVLRQGYINHLVTDYRTILQILELDGDFTFSNEIE</sequence>
<keyword evidence="7" id="KW-1185">Reference proteome</keyword>
<dbReference type="Proteomes" id="UP000186890">
    <property type="component" value="Unassembled WGS sequence"/>
</dbReference>
<dbReference type="PANTHER" id="PTHR34294">
    <property type="entry name" value="TRANSCRIPTIONAL REGULATOR-RELATED"/>
    <property type="match status" value="1"/>
</dbReference>
<dbReference type="Pfam" id="PF04198">
    <property type="entry name" value="Sugar-bind"/>
    <property type="match status" value="1"/>
</dbReference>
<comment type="caution">
    <text evidence="6">The sequence shown here is derived from an EMBL/GenBank/DDBJ whole genome shotgun (WGS) entry which is preliminary data.</text>
</comment>
<dbReference type="GO" id="GO:0030246">
    <property type="term" value="F:carbohydrate binding"/>
    <property type="evidence" value="ECO:0007669"/>
    <property type="project" value="InterPro"/>
</dbReference>
<organism evidence="6 7">
    <name type="scientific">Streptococcus cuniculi</name>
    <dbReference type="NCBI Taxonomy" id="1432788"/>
    <lineage>
        <taxon>Bacteria</taxon>
        <taxon>Bacillati</taxon>
        <taxon>Bacillota</taxon>
        <taxon>Bacilli</taxon>
        <taxon>Lactobacillales</taxon>
        <taxon>Streptococcaceae</taxon>
        <taxon>Streptococcus</taxon>
    </lineage>
</organism>
<evidence type="ECO:0000256" key="2">
    <source>
        <dbReference type="ARBA" id="ARBA00023015"/>
    </source>
</evidence>
<dbReference type="GO" id="GO:0003677">
    <property type="term" value="F:DNA binding"/>
    <property type="evidence" value="ECO:0007669"/>
    <property type="project" value="UniProtKB-KW"/>
</dbReference>
<protein>
    <submittedName>
        <fullName evidence="6">DNA-binding transcriptional regulator</fullName>
    </submittedName>
</protein>
<dbReference type="InterPro" id="IPR051054">
    <property type="entry name" value="SorC_transcr_regulators"/>
</dbReference>
<dbReference type="Gene3D" id="3.40.50.1360">
    <property type="match status" value="1"/>
</dbReference>
<evidence type="ECO:0000259" key="5">
    <source>
        <dbReference type="Pfam" id="PF04198"/>
    </source>
</evidence>
<accession>A0A1Q8E6T0</accession>
<dbReference type="PANTHER" id="PTHR34294:SF1">
    <property type="entry name" value="TRANSCRIPTIONAL REGULATOR LSRR"/>
    <property type="match status" value="1"/>
</dbReference>